<reference evidence="6 7" key="1">
    <citation type="journal article" date="2019" name="Genome Biol. Evol.">
        <title>Nanopore Sequencing Significantly Improves Genome Assembly of the Protozoan Parasite Trypanosoma cruzi.</title>
        <authorList>
            <person name="Diaz-Viraque F."/>
            <person name="Pita S."/>
            <person name="Greif G."/>
            <person name="de Souza R.C.M."/>
            <person name="Iraola G."/>
            <person name="Robello C."/>
        </authorList>
    </citation>
    <scope>NUCLEOTIDE SEQUENCE [LARGE SCALE GENOMIC DNA]</scope>
    <source>
        <strain evidence="6 7">Berenice</strain>
    </source>
</reference>
<keyword evidence="2" id="KW-0808">Transferase</keyword>
<evidence type="ECO:0000256" key="1">
    <source>
        <dbReference type="ARBA" id="ARBA00022676"/>
    </source>
</evidence>
<evidence type="ECO:0000256" key="4">
    <source>
        <dbReference type="SAM" id="Phobius"/>
    </source>
</evidence>
<organism evidence="6 7">
    <name type="scientific">Trypanosoma cruzi</name>
    <dbReference type="NCBI Taxonomy" id="5693"/>
    <lineage>
        <taxon>Eukaryota</taxon>
        <taxon>Discoba</taxon>
        <taxon>Euglenozoa</taxon>
        <taxon>Kinetoplastea</taxon>
        <taxon>Metakinetoplastina</taxon>
        <taxon>Trypanosomatida</taxon>
        <taxon>Trypanosomatidae</taxon>
        <taxon>Trypanosoma</taxon>
        <taxon>Schizotrypanum</taxon>
    </lineage>
</organism>
<evidence type="ECO:0000259" key="5">
    <source>
        <dbReference type="Pfam" id="PF04577"/>
    </source>
</evidence>
<dbReference type="Pfam" id="PF04577">
    <property type="entry name" value="Glyco_transf_61"/>
    <property type="match status" value="1"/>
</dbReference>
<dbReference type="InterPro" id="IPR007657">
    <property type="entry name" value="Glycosyltransferase_61"/>
</dbReference>
<dbReference type="VEuPathDB" id="TriTrypDB:BCY84_10849"/>
<comment type="caution">
    <text evidence="6">The sequence shown here is derived from an EMBL/GenBank/DDBJ whole genome shotgun (WGS) entry which is preliminary data.</text>
</comment>
<dbReference type="PANTHER" id="PTHR20961">
    <property type="entry name" value="GLYCOSYLTRANSFERASE"/>
    <property type="match status" value="1"/>
</dbReference>
<evidence type="ECO:0000256" key="3">
    <source>
        <dbReference type="ARBA" id="ARBA00023180"/>
    </source>
</evidence>
<name>A0A7J6YE84_TRYCR</name>
<keyword evidence="4" id="KW-0812">Transmembrane</keyword>
<feature type="domain" description="Glycosyltransferase 61 catalytic" evidence="5">
    <location>
        <begin position="373"/>
        <end position="431"/>
    </location>
</feature>
<dbReference type="AlphaFoldDB" id="A0A7J6YE84"/>
<feature type="transmembrane region" description="Helical" evidence="4">
    <location>
        <begin position="15"/>
        <end position="34"/>
    </location>
</feature>
<evidence type="ECO:0000313" key="6">
    <source>
        <dbReference type="EMBL" id="KAF5224945.1"/>
    </source>
</evidence>
<keyword evidence="4" id="KW-1133">Transmembrane helix</keyword>
<gene>
    <name evidence="6" type="ORF">ECC02_001878</name>
</gene>
<dbReference type="GO" id="GO:0016757">
    <property type="term" value="F:glycosyltransferase activity"/>
    <property type="evidence" value="ECO:0007669"/>
    <property type="project" value="UniProtKB-KW"/>
</dbReference>
<evidence type="ECO:0000313" key="7">
    <source>
        <dbReference type="Proteomes" id="UP000583944"/>
    </source>
</evidence>
<dbReference type="EMBL" id="JABDHM010000009">
    <property type="protein sequence ID" value="KAF5224945.1"/>
    <property type="molecule type" value="Genomic_DNA"/>
</dbReference>
<dbReference type="VEuPathDB" id="TriTrypDB:ECC02_001878"/>
<keyword evidence="4" id="KW-0472">Membrane</keyword>
<keyword evidence="1" id="KW-0328">Glycosyltransferase</keyword>
<dbReference type="InterPro" id="IPR049625">
    <property type="entry name" value="Glyco_transf_61_cat"/>
</dbReference>
<dbReference type="Proteomes" id="UP000583944">
    <property type="component" value="Unassembled WGS sequence"/>
</dbReference>
<protein>
    <recommendedName>
        <fullName evidence="5">Glycosyltransferase 61 catalytic domain-containing protein</fullName>
    </recommendedName>
</protein>
<feature type="transmembrane region" description="Helical" evidence="4">
    <location>
        <begin position="55"/>
        <end position="73"/>
    </location>
</feature>
<sequence>MMKLEFAKNNDNLQIYIYIYIVSVGFTFTFPFLLSCRLRHRRVGKRVRGEGCMTNPLRVAALIYLFFLLFVFFHTCGEAAVLEELVLPYCVRGWRWKDVPEEAENPDVQPGGIGTVRTYKGCFQKVRDRFVVVTPTRTKPSPRSLPPCQHFLQRNETLQVHYLSSDICRMGHTTKDAPHLMTFLMDYLAPCSTLCQQASQGESAAKRLRVQLTVLYGNVCTSYPVPKLDEAFQRVILGWFHAVFRGDSPFIQLMGSWGIDFVLPAGASGSGALLIKEVSYKMAMSYGGFFCPRDEGTVPTTYTPASMVSERSTSGLWIITRWERFRWFRTRAQASLFRRCLLHYYKVPSRTGDHSLLLHRRLNERHFDELHWQKKLQARLEPRGVSVMLQTFISMEYHHQASFMHNSSIFIAAHGAGMVNIMSMSPGTVVVELFPYGFRYAMYQELAELLGLHYIAYESPSVWPPRCCIQREKGSAAQHTPPLYGTPPKTSFGMRSCKGCDINVLEEDMEAILLDALGIVSADICLHSASI</sequence>
<accession>A0A7J6YE84</accession>
<keyword evidence="3" id="KW-0325">Glycoprotein</keyword>
<evidence type="ECO:0000256" key="2">
    <source>
        <dbReference type="ARBA" id="ARBA00022679"/>
    </source>
</evidence>
<proteinExistence type="predicted"/>